<evidence type="ECO:0000313" key="1">
    <source>
        <dbReference type="EMBL" id="MEK6467433.1"/>
    </source>
</evidence>
<dbReference type="NCBIfam" id="NF047509">
    <property type="entry name" value="Rv3131_FMN_oxido"/>
    <property type="match status" value="1"/>
</dbReference>
<accession>A0ABU9AMC3</accession>
<dbReference type="InterPro" id="IPR050627">
    <property type="entry name" value="Nitroreductase/BluB"/>
</dbReference>
<proteinExistence type="predicted"/>
<dbReference type="EMBL" id="JBBPIX010000028">
    <property type="protein sequence ID" value="MEK6467433.1"/>
    <property type="molecule type" value="Genomic_DNA"/>
</dbReference>
<dbReference type="SUPFAM" id="SSF55469">
    <property type="entry name" value="FMN-dependent nitroreductase-like"/>
    <property type="match status" value="2"/>
</dbReference>
<dbReference type="Gene3D" id="3.40.109.10">
    <property type="entry name" value="NADH Oxidase"/>
    <property type="match status" value="1"/>
</dbReference>
<keyword evidence="2" id="KW-1185">Reference proteome</keyword>
<gene>
    <name evidence="1" type="ORF">WG925_27165</name>
</gene>
<evidence type="ECO:0000313" key="2">
    <source>
        <dbReference type="Proteomes" id="UP001367513"/>
    </source>
</evidence>
<dbReference type="RefSeq" id="WP_346104433.1">
    <property type="nucleotide sequence ID" value="NZ_BAAAOD010000035.1"/>
</dbReference>
<dbReference type="PANTHER" id="PTHR23026">
    <property type="entry name" value="NADPH NITROREDUCTASE"/>
    <property type="match status" value="1"/>
</dbReference>
<dbReference type="Proteomes" id="UP001367513">
    <property type="component" value="Unassembled WGS sequence"/>
</dbReference>
<organism evidence="1 2">
    <name type="scientific">Pseudonocardia alni subsp. carboxydivorans</name>
    <dbReference type="NCBI Taxonomy" id="415010"/>
    <lineage>
        <taxon>Bacteria</taxon>
        <taxon>Bacillati</taxon>
        <taxon>Actinomycetota</taxon>
        <taxon>Actinomycetes</taxon>
        <taxon>Pseudonocardiales</taxon>
        <taxon>Pseudonocardiaceae</taxon>
        <taxon>Pseudonocardia</taxon>
    </lineage>
</organism>
<reference evidence="1 2" key="1">
    <citation type="submission" date="2024-03" db="EMBL/GenBank/DDBJ databases">
        <title>Draft genome sequence of Pseudonocardia carboxydivorans JCM 14827.</title>
        <authorList>
            <person name="Duangmal K."/>
        </authorList>
    </citation>
    <scope>NUCLEOTIDE SEQUENCE [LARGE SCALE GENOMIC DNA]</scope>
    <source>
        <strain evidence="1 2">JCM 14827</strain>
    </source>
</reference>
<protein>
    <submittedName>
        <fullName evidence="1">NAD(P)H nitroreductase</fullName>
    </submittedName>
</protein>
<sequence>MDAPDRPDGPGPTMLDAVGWALRAPSLHNSQPWRWRVDAAEAALYADPLRRLYETDPDRRDLLVSCGACLHHLHVALAAAGTGVRTVRLPDPEDTDLLAVVTIVDGPADAAEADLWPALPRRRTDRRRYADRPVPGSVLEAVTAAARRHGALLLPVSGQARRAGIDAVLARAADEQRCRPGYLAELMTWTHRYAGAHDGIPAWARPTRPAPRGTGPNRAFPAGRLTATAAAPAEGGVLAVLCTRRDGPEDRLRAGEATSAVLLTAVRAGLATTPLSQALELSATRSVLARDVLHVDAHPQLIVRLGYPVDDRELPATPRRALSAVLAP</sequence>
<comment type="caution">
    <text evidence="1">The sequence shown here is derived from an EMBL/GenBank/DDBJ whole genome shotgun (WGS) entry which is preliminary data.</text>
</comment>
<name>A0ABU9AMC3_PSEA5</name>
<dbReference type="InterPro" id="IPR000415">
    <property type="entry name" value="Nitroreductase-like"/>
</dbReference>
<dbReference type="PANTHER" id="PTHR23026:SF123">
    <property type="entry name" value="NAD(P)H NITROREDUCTASE RV3131-RELATED"/>
    <property type="match status" value="1"/>
</dbReference>